<evidence type="ECO:0000313" key="1">
    <source>
        <dbReference type="EMBL" id="MFC1414827.1"/>
    </source>
</evidence>
<keyword evidence="2" id="KW-1185">Reference proteome</keyword>
<proteinExistence type="predicted"/>
<accession>A0ABV6VM64</accession>
<evidence type="ECO:0000313" key="2">
    <source>
        <dbReference type="Proteomes" id="UP001592582"/>
    </source>
</evidence>
<organism evidence="1 2">
    <name type="scientific">Streptacidiphilus alkalitolerans</name>
    <dbReference type="NCBI Taxonomy" id="3342712"/>
    <lineage>
        <taxon>Bacteria</taxon>
        <taxon>Bacillati</taxon>
        <taxon>Actinomycetota</taxon>
        <taxon>Actinomycetes</taxon>
        <taxon>Kitasatosporales</taxon>
        <taxon>Streptomycetaceae</taxon>
        <taxon>Streptacidiphilus</taxon>
    </lineage>
</organism>
<dbReference type="EMBL" id="JBHEZX010000029">
    <property type="protein sequence ID" value="MFC1414827.1"/>
    <property type="molecule type" value="Genomic_DNA"/>
</dbReference>
<name>A0ABV6VM64_9ACTN</name>
<comment type="caution">
    <text evidence="1">The sequence shown here is derived from an EMBL/GenBank/DDBJ whole genome shotgun (WGS) entry which is preliminary data.</text>
</comment>
<sequence>MDTGPETHRLPEDPFGPVGLPFGELTPLPPADSTGEGNFQERELRPSGRLKYWQILPIAALAILGSLMFAFPLAFESGDAGSLVGMLGLLLTAASAGWGAIAARRAGYSWPGLPRQGSGRATGWRALLGYTAFTALMLALGVWRVSHISG</sequence>
<dbReference type="Proteomes" id="UP001592582">
    <property type="component" value="Unassembled WGS sequence"/>
</dbReference>
<reference evidence="1 2" key="1">
    <citation type="submission" date="2024-09" db="EMBL/GenBank/DDBJ databases">
        <authorList>
            <person name="Lee S.D."/>
        </authorList>
    </citation>
    <scope>NUCLEOTIDE SEQUENCE [LARGE SCALE GENOMIC DNA]</scope>
    <source>
        <strain evidence="1 2">N1-1</strain>
    </source>
</reference>
<protein>
    <submittedName>
        <fullName evidence="1">Uncharacterized protein</fullName>
    </submittedName>
</protein>
<gene>
    <name evidence="1" type="ORF">ACEZDG_36780</name>
</gene>